<evidence type="ECO:0000313" key="2">
    <source>
        <dbReference type="EMBL" id="PNR54835.1"/>
    </source>
</evidence>
<dbReference type="InterPro" id="IPR001810">
    <property type="entry name" value="F-box_dom"/>
</dbReference>
<dbReference type="SUPFAM" id="SSF81383">
    <property type="entry name" value="F-box domain"/>
    <property type="match status" value="1"/>
</dbReference>
<dbReference type="PANTHER" id="PTHR31348">
    <property type="entry name" value="EID1-LIKE F-BOX PROTEIN 2-RELATED"/>
    <property type="match status" value="1"/>
</dbReference>
<dbReference type="CDD" id="cd09917">
    <property type="entry name" value="F-box_SF"/>
    <property type="match status" value="1"/>
</dbReference>
<dbReference type="STRING" id="3218.A0A2K1KM31"/>
<dbReference type="Gramene" id="Pp3c4_3650V3.1">
    <property type="protein sequence ID" value="Pp3c4_3650V3.1"/>
    <property type="gene ID" value="Pp3c4_3650"/>
</dbReference>
<reference evidence="2 4" key="2">
    <citation type="journal article" date="2018" name="Plant J.">
        <title>The Physcomitrella patens chromosome-scale assembly reveals moss genome structure and evolution.</title>
        <authorList>
            <person name="Lang D."/>
            <person name="Ullrich K.K."/>
            <person name="Murat F."/>
            <person name="Fuchs J."/>
            <person name="Jenkins J."/>
            <person name="Haas F.B."/>
            <person name="Piednoel M."/>
            <person name="Gundlach H."/>
            <person name="Van Bel M."/>
            <person name="Meyberg R."/>
            <person name="Vives C."/>
            <person name="Morata J."/>
            <person name="Symeonidi A."/>
            <person name="Hiss M."/>
            <person name="Muchero W."/>
            <person name="Kamisugi Y."/>
            <person name="Saleh O."/>
            <person name="Blanc G."/>
            <person name="Decker E.L."/>
            <person name="van Gessel N."/>
            <person name="Grimwood J."/>
            <person name="Hayes R.D."/>
            <person name="Graham S.W."/>
            <person name="Gunter L.E."/>
            <person name="McDaniel S.F."/>
            <person name="Hoernstein S.N.W."/>
            <person name="Larsson A."/>
            <person name="Li F.W."/>
            <person name="Perroud P.F."/>
            <person name="Phillips J."/>
            <person name="Ranjan P."/>
            <person name="Rokshar D.S."/>
            <person name="Rothfels C.J."/>
            <person name="Schneider L."/>
            <person name="Shu S."/>
            <person name="Stevenson D.W."/>
            <person name="Thummler F."/>
            <person name="Tillich M."/>
            <person name="Villarreal Aguilar J.C."/>
            <person name="Widiez T."/>
            <person name="Wong G.K."/>
            <person name="Wymore A."/>
            <person name="Zhang Y."/>
            <person name="Zimmer A.D."/>
            <person name="Quatrano R.S."/>
            <person name="Mayer K.F.X."/>
            <person name="Goodstein D."/>
            <person name="Casacuberta J.M."/>
            <person name="Vandepoele K."/>
            <person name="Reski R."/>
            <person name="Cuming A.C."/>
            <person name="Tuskan G.A."/>
            <person name="Maumus F."/>
            <person name="Salse J."/>
            <person name="Schmutz J."/>
            <person name="Rensing S.A."/>
        </authorList>
    </citation>
    <scope>NUCLEOTIDE SEQUENCE [LARGE SCALE GENOMIC DNA]</scope>
    <source>
        <strain evidence="3 4">cv. Gransden 2004</strain>
    </source>
</reference>
<accession>A0A2K1KM31</accession>
<organism evidence="2">
    <name type="scientific">Physcomitrium patens</name>
    <name type="common">Spreading-leaved earth moss</name>
    <name type="synonym">Physcomitrella patens</name>
    <dbReference type="NCBI Taxonomy" id="3218"/>
    <lineage>
        <taxon>Eukaryota</taxon>
        <taxon>Viridiplantae</taxon>
        <taxon>Streptophyta</taxon>
        <taxon>Embryophyta</taxon>
        <taxon>Bryophyta</taxon>
        <taxon>Bryophytina</taxon>
        <taxon>Bryopsida</taxon>
        <taxon>Funariidae</taxon>
        <taxon>Funariales</taxon>
        <taxon>Funariaceae</taxon>
        <taxon>Physcomitrium</taxon>
    </lineage>
</organism>
<gene>
    <name evidence="3" type="primary">LOC112281884</name>
    <name evidence="2" type="ORF">PHYPA_005728</name>
</gene>
<dbReference type="AlphaFoldDB" id="A0A2K1KM31"/>
<dbReference type="EMBL" id="ABEU02000004">
    <property type="protein sequence ID" value="PNR54835.1"/>
    <property type="molecule type" value="Genomic_DNA"/>
</dbReference>
<dbReference type="GO" id="GO:0005634">
    <property type="term" value="C:nucleus"/>
    <property type="evidence" value="ECO:0000318"/>
    <property type="project" value="GO_Central"/>
</dbReference>
<protein>
    <recommendedName>
        <fullName evidence="1">F-box domain-containing protein</fullName>
    </recommendedName>
</protein>
<feature type="domain" description="F-box" evidence="1">
    <location>
        <begin position="85"/>
        <end position="126"/>
    </location>
</feature>
<reference evidence="3" key="3">
    <citation type="submission" date="2020-12" db="UniProtKB">
        <authorList>
            <consortium name="EnsemblPlants"/>
        </authorList>
    </citation>
    <scope>IDENTIFICATION</scope>
</reference>
<evidence type="ECO:0000259" key="1">
    <source>
        <dbReference type="Pfam" id="PF12937"/>
    </source>
</evidence>
<dbReference type="PANTHER" id="PTHR31348:SF4">
    <property type="entry name" value="PHYTOCHROME A-ASSOCIATED F-BOX PROTEIN"/>
    <property type="match status" value="1"/>
</dbReference>
<dbReference type="KEGG" id="ppp:112281884"/>
<dbReference type="FunCoup" id="A0A2K1KM31">
    <property type="interactions" value="1193"/>
</dbReference>
<sequence>MRVQSALGSCFSRTHERQLLSQETVERRVSGAHIVSLTEYSRILSWRSVVMAAGATSSSPPCPVFKQPQPVNPNSLPFFSRISEDILVNVFARLEQDPRDLARLACVCRRFKNVIRTNCWRHQCMRVVPTVVNELMSQQLQKRDLLGEPPGGWGSLQKILVCCPGLQHAGVMLESWDFGLDRELGSSDEYYPQYQSEPSRGFDSVVSSDLSTSVGKEQVPSEPAIESVTTLGFKRKKMIEFGEEGTRADGPIKHMKQGGLHYHNKVMQDHRILSSYRRIEPVSHQGAADLHQPPVNKLLEETSGNGEYDCNDNHKGAHLAKGSWSLTREQGNKLLASRFRDDSLFICDWPGCCHQGEKRVYKLFRGIFKNFKQSHVWRNLKDQGCRHTNLSCAFCSSRKTFDMVTSFCLRRSFEYHEDGEPVVRAYVCENGHVAGAWTDRPLYNM</sequence>
<dbReference type="RefSeq" id="XP_024374638.1">
    <property type="nucleotide sequence ID" value="XM_024518870.2"/>
</dbReference>
<evidence type="ECO:0000313" key="4">
    <source>
        <dbReference type="Proteomes" id="UP000006727"/>
    </source>
</evidence>
<dbReference type="GeneID" id="112281884"/>
<dbReference type="EnsemblPlants" id="Pp3c4_3650V3.2">
    <property type="protein sequence ID" value="Pp3c4_3650V3.2"/>
    <property type="gene ID" value="Pp3c4_3650"/>
</dbReference>
<dbReference type="Proteomes" id="UP000006727">
    <property type="component" value="Chromosome 4"/>
</dbReference>
<dbReference type="Gramene" id="Pp3c4_3650V3.2">
    <property type="protein sequence ID" value="Pp3c4_3650V3.2"/>
    <property type="gene ID" value="Pp3c4_3650"/>
</dbReference>
<dbReference type="Pfam" id="PF12937">
    <property type="entry name" value="F-box-like"/>
    <property type="match status" value="1"/>
</dbReference>
<proteinExistence type="predicted"/>
<name>A0A2K1KM31_PHYPA</name>
<dbReference type="OrthoDB" id="730977at2759"/>
<dbReference type="InterPro" id="IPR040267">
    <property type="entry name" value="EID1-like"/>
</dbReference>
<reference evidence="2 4" key="1">
    <citation type="journal article" date="2008" name="Science">
        <title>The Physcomitrella genome reveals evolutionary insights into the conquest of land by plants.</title>
        <authorList>
            <person name="Rensing S."/>
            <person name="Lang D."/>
            <person name="Zimmer A."/>
            <person name="Terry A."/>
            <person name="Salamov A."/>
            <person name="Shapiro H."/>
            <person name="Nishiyama T."/>
            <person name="Perroud P.-F."/>
            <person name="Lindquist E."/>
            <person name="Kamisugi Y."/>
            <person name="Tanahashi T."/>
            <person name="Sakakibara K."/>
            <person name="Fujita T."/>
            <person name="Oishi K."/>
            <person name="Shin-I T."/>
            <person name="Kuroki Y."/>
            <person name="Toyoda A."/>
            <person name="Suzuki Y."/>
            <person name="Hashimoto A."/>
            <person name="Yamaguchi K."/>
            <person name="Sugano A."/>
            <person name="Kohara Y."/>
            <person name="Fujiyama A."/>
            <person name="Anterola A."/>
            <person name="Aoki S."/>
            <person name="Ashton N."/>
            <person name="Barbazuk W.B."/>
            <person name="Barker E."/>
            <person name="Bennetzen J."/>
            <person name="Bezanilla M."/>
            <person name="Blankenship R."/>
            <person name="Cho S.H."/>
            <person name="Dutcher S."/>
            <person name="Estelle M."/>
            <person name="Fawcett J.A."/>
            <person name="Gundlach H."/>
            <person name="Hanada K."/>
            <person name="Heyl A."/>
            <person name="Hicks K.A."/>
            <person name="Hugh J."/>
            <person name="Lohr M."/>
            <person name="Mayer K."/>
            <person name="Melkozernov A."/>
            <person name="Murata T."/>
            <person name="Nelson D."/>
            <person name="Pils B."/>
            <person name="Prigge M."/>
            <person name="Reiss B."/>
            <person name="Renner T."/>
            <person name="Rombauts S."/>
            <person name="Rushton P."/>
            <person name="Sanderfoot A."/>
            <person name="Schween G."/>
            <person name="Shiu S.-H."/>
            <person name="Stueber K."/>
            <person name="Theodoulou F.L."/>
            <person name="Tu H."/>
            <person name="Van de Peer Y."/>
            <person name="Verrier P.J."/>
            <person name="Waters E."/>
            <person name="Wood A."/>
            <person name="Yang L."/>
            <person name="Cove D."/>
            <person name="Cuming A."/>
            <person name="Hasebe M."/>
            <person name="Lucas S."/>
            <person name="Mishler D.B."/>
            <person name="Reski R."/>
            <person name="Grigoriev I."/>
            <person name="Quatrano R.S."/>
            <person name="Boore J.L."/>
        </authorList>
    </citation>
    <scope>NUCLEOTIDE SEQUENCE [LARGE SCALE GENOMIC DNA]</scope>
    <source>
        <strain evidence="3 4">cv. Gransden 2004</strain>
    </source>
</reference>
<dbReference type="Gene3D" id="1.20.1280.50">
    <property type="match status" value="1"/>
</dbReference>
<evidence type="ECO:0000313" key="3">
    <source>
        <dbReference type="EnsemblPlants" id="Pp3c4_3650V3.1"/>
    </source>
</evidence>
<dbReference type="OMA" id="RNVCCKT"/>
<keyword evidence="4" id="KW-1185">Reference proteome</keyword>
<dbReference type="PaxDb" id="3218-PP1S273_68V6.1"/>
<dbReference type="EnsemblPlants" id="Pp3c4_3650V3.1">
    <property type="protein sequence ID" value="Pp3c4_3650V3.1"/>
    <property type="gene ID" value="Pp3c4_3650"/>
</dbReference>
<dbReference type="InterPro" id="IPR036047">
    <property type="entry name" value="F-box-like_dom_sf"/>
</dbReference>